<proteinExistence type="predicted"/>
<organism evidence="3 4">
    <name type="scientific">Rhodococcoides kyotonense</name>
    <dbReference type="NCBI Taxonomy" id="398843"/>
    <lineage>
        <taxon>Bacteria</taxon>
        <taxon>Bacillati</taxon>
        <taxon>Actinomycetota</taxon>
        <taxon>Actinomycetes</taxon>
        <taxon>Mycobacteriales</taxon>
        <taxon>Nocardiaceae</taxon>
        <taxon>Rhodococcoides</taxon>
    </lineage>
</organism>
<dbReference type="Pfam" id="PF26059">
    <property type="entry name" value="DUF8020"/>
    <property type="match status" value="1"/>
</dbReference>
<feature type="chain" id="PRO_5038485400" description="DUF8020 domain-containing protein" evidence="1">
    <location>
        <begin position="24"/>
        <end position="195"/>
    </location>
</feature>
<gene>
    <name evidence="3" type="ORF">A3K89_18765</name>
</gene>
<dbReference type="InterPro" id="IPR058333">
    <property type="entry name" value="DUF8020"/>
</dbReference>
<name>A0A177YK56_9NOCA</name>
<keyword evidence="1" id="KW-0732">Signal</keyword>
<keyword evidence="4" id="KW-1185">Reference proteome</keyword>
<evidence type="ECO:0000259" key="2">
    <source>
        <dbReference type="Pfam" id="PF26059"/>
    </source>
</evidence>
<reference evidence="3 4" key="1">
    <citation type="submission" date="2016-03" db="EMBL/GenBank/DDBJ databases">
        <title>Genome sequence of Rhodococcus kyotonensis KB10.</title>
        <authorList>
            <person name="Jeong H."/>
            <person name="Hong C.E."/>
            <person name="Jo S.H."/>
            <person name="Park J.M."/>
        </authorList>
    </citation>
    <scope>NUCLEOTIDE SEQUENCE [LARGE SCALE GENOMIC DNA]</scope>
    <source>
        <strain evidence="3 4">KB10</strain>
    </source>
</reference>
<feature type="domain" description="DUF8020" evidence="2">
    <location>
        <begin position="35"/>
        <end position="108"/>
    </location>
</feature>
<dbReference type="Proteomes" id="UP000077519">
    <property type="component" value="Unassembled WGS sequence"/>
</dbReference>
<dbReference type="EMBL" id="LVHI01000007">
    <property type="protein sequence ID" value="OAK55952.1"/>
    <property type="molecule type" value="Genomic_DNA"/>
</dbReference>
<comment type="caution">
    <text evidence="3">The sequence shown here is derived from an EMBL/GenBank/DDBJ whole genome shotgun (WGS) entry which is preliminary data.</text>
</comment>
<sequence length="195" mass="19355">MKAPRTALAALSTLALTTAFGTAAVGTAHAEPASVGYSTTVTESGSVRTILDAGAFSLAADGRSLDLRNDEGTTLTSIPLAYSVDGLVLPIAGTIGDDGRSLTVTPQATSLIRPVYSPAAYDNLVTQIQIGWQNGGSVSGGIGAGIGAVIGCVLFIFVGCIPGAAAGATIGVVNGVTSANPAVTPAFFDFVRTLP</sequence>
<dbReference type="AlphaFoldDB" id="A0A177YK56"/>
<accession>A0A177YK56</accession>
<dbReference type="RefSeq" id="WP_068423262.1">
    <property type="nucleotide sequence ID" value="NZ_LVHI01000007.1"/>
</dbReference>
<feature type="signal peptide" evidence="1">
    <location>
        <begin position="1"/>
        <end position="23"/>
    </location>
</feature>
<evidence type="ECO:0000313" key="3">
    <source>
        <dbReference type="EMBL" id="OAK55952.1"/>
    </source>
</evidence>
<evidence type="ECO:0000313" key="4">
    <source>
        <dbReference type="Proteomes" id="UP000077519"/>
    </source>
</evidence>
<evidence type="ECO:0000256" key="1">
    <source>
        <dbReference type="SAM" id="SignalP"/>
    </source>
</evidence>
<protein>
    <recommendedName>
        <fullName evidence="2">DUF8020 domain-containing protein</fullName>
    </recommendedName>
</protein>